<feature type="transmembrane region" description="Helical" evidence="1">
    <location>
        <begin position="44"/>
        <end position="68"/>
    </location>
</feature>
<gene>
    <name evidence="2" type="ORF">V0R50_08480</name>
</gene>
<organism evidence="2 3">
    <name type="scientific">Pseudomonas ulcerans</name>
    <dbReference type="NCBI Taxonomy" id="3115852"/>
    <lineage>
        <taxon>Bacteria</taxon>
        <taxon>Pseudomonadati</taxon>
        <taxon>Pseudomonadota</taxon>
        <taxon>Gammaproteobacteria</taxon>
        <taxon>Pseudomonadales</taxon>
        <taxon>Pseudomonadaceae</taxon>
        <taxon>Pseudomonas</taxon>
    </lineage>
</organism>
<feature type="transmembrane region" description="Helical" evidence="1">
    <location>
        <begin position="13"/>
        <end position="32"/>
    </location>
</feature>
<evidence type="ECO:0000313" key="2">
    <source>
        <dbReference type="EMBL" id="MEE1933256.1"/>
    </source>
</evidence>
<evidence type="ECO:0000313" key="3">
    <source>
        <dbReference type="Proteomes" id="UP001335100"/>
    </source>
</evidence>
<protein>
    <recommendedName>
        <fullName evidence="4">Transmembrane protein</fullName>
    </recommendedName>
</protein>
<sequence length="98" mass="11018">MPGLNLHFDIFHLAVYLLVALAWFGLCLLLAFNSKHLVRQRIRIGRWAVPVLGVLVSGGLLLLDVLVFLDRDGLLLVLLMLLGVGIPAWGIWRILRPR</sequence>
<keyword evidence="1" id="KW-0472">Membrane</keyword>
<keyword evidence="1" id="KW-0812">Transmembrane</keyword>
<evidence type="ECO:0000256" key="1">
    <source>
        <dbReference type="SAM" id="Phobius"/>
    </source>
</evidence>
<dbReference type="EMBL" id="JAZDQJ010000007">
    <property type="protein sequence ID" value="MEE1933256.1"/>
    <property type="molecule type" value="Genomic_DNA"/>
</dbReference>
<evidence type="ECO:0008006" key="4">
    <source>
        <dbReference type="Google" id="ProtNLM"/>
    </source>
</evidence>
<name>A0ABU7HP42_9PSED</name>
<proteinExistence type="predicted"/>
<reference evidence="2 3" key="1">
    <citation type="submission" date="2024-01" db="EMBL/GenBank/DDBJ databases">
        <title>Unpublished Manusciprt.</title>
        <authorList>
            <person name="Duman M."/>
            <person name="Valdes E.G."/>
            <person name="Ajmi N."/>
            <person name="Altun S."/>
            <person name="Saticioglu I.B."/>
        </authorList>
    </citation>
    <scope>NUCLEOTIDE SEQUENCE [LARGE SCALE GENOMIC DNA]</scope>
    <source>
        <strain evidence="2 3">148P</strain>
    </source>
</reference>
<comment type="caution">
    <text evidence="2">The sequence shown here is derived from an EMBL/GenBank/DDBJ whole genome shotgun (WGS) entry which is preliminary data.</text>
</comment>
<keyword evidence="1" id="KW-1133">Transmembrane helix</keyword>
<accession>A0ABU7HP42</accession>
<dbReference type="Proteomes" id="UP001335100">
    <property type="component" value="Unassembled WGS sequence"/>
</dbReference>
<dbReference type="RefSeq" id="WP_330074145.1">
    <property type="nucleotide sequence ID" value="NZ_JAZDQJ010000007.1"/>
</dbReference>
<feature type="transmembrane region" description="Helical" evidence="1">
    <location>
        <begin position="74"/>
        <end position="95"/>
    </location>
</feature>
<keyword evidence="3" id="KW-1185">Reference proteome</keyword>